<reference evidence="5 6" key="1">
    <citation type="journal article" date="2019" name="Nat. Microbiol.">
        <title>Expanding anaerobic alkane metabolism in the domain of Archaea.</title>
        <authorList>
            <person name="Wang Y."/>
            <person name="Wegener G."/>
            <person name="Hou J."/>
            <person name="Wang F."/>
            <person name="Xiao X."/>
        </authorList>
    </citation>
    <scope>NUCLEOTIDE SEQUENCE [LARGE SCALE GENOMIC DNA]</scope>
    <source>
        <strain evidence="5">WYZ-LMO10</strain>
    </source>
</reference>
<dbReference type="EMBL" id="QNVH01000065">
    <property type="protein sequence ID" value="TDA37563.1"/>
    <property type="molecule type" value="Genomic_DNA"/>
</dbReference>
<keyword evidence="4" id="KW-0051">Antiviral defense</keyword>
<organism evidence="5 6">
    <name type="scientific">Thermoproteota archaeon</name>
    <dbReference type="NCBI Taxonomy" id="2056631"/>
    <lineage>
        <taxon>Archaea</taxon>
        <taxon>Thermoproteota</taxon>
    </lineage>
</organism>
<dbReference type="GO" id="GO:0003723">
    <property type="term" value="F:RNA binding"/>
    <property type="evidence" value="ECO:0007669"/>
    <property type="project" value="UniProtKB-KW"/>
</dbReference>
<evidence type="ECO:0000256" key="1">
    <source>
        <dbReference type="ARBA" id="ARBA00005772"/>
    </source>
</evidence>
<sequence length="138" mass="15588">MVKGSGAWLSAARQALQFLQDRGIGGEISIGYGHFSLAEVKEEDIFDPPREPEASVLLSLYYPKQEEWASVRSSKERLFYSLVRRAGRRRKGLRKGVWLLGEGSVIPLREVEGDHVHTACNPPSVEWGHPLCVGMRWR</sequence>
<dbReference type="AlphaFoldDB" id="A0A523B9F9"/>
<evidence type="ECO:0000313" key="6">
    <source>
        <dbReference type="Proteomes" id="UP000315399"/>
    </source>
</evidence>
<evidence type="ECO:0000313" key="5">
    <source>
        <dbReference type="EMBL" id="TDA37563.1"/>
    </source>
</evidence>
<gene>
    <name evidence="5" type="ORF">DSO08_05475</name>
</gene>
<dbReference type="NCBIfam" id="TIGR01903">
    <property type="entry name" value="cas5_csm4"/>
    <property type="match status" value="1"/>
</dbReference>
<comment type="caution">
    <text evidence="5">The sequence shown here is derived from an EMBL/GenBank/DDBJ whole genome shotgun (WGS) entry which is preliminary data.</text>
</comment>
<dbReference type="InterPro" id="IPR005510">
    <property type="entry name" value="Csm4"/>
</dbReference>
<proteinExistence type="inferred from homology"/>
<dbReference type="Proteomes" id="UP000315399">
    <property type="component" value="Unassembled WGS sequence"/>
</dbReference>
<accession>A0A523B9F9</accession>
<protein>
    <recommendedName>
        <fullName evidence="2">CRISPR system Cms protein Csm4</fullName>
    </recommendedName>
</protein>
<name>A0A523B9F9_9CREN</name>
<comment type="similarity">
    <text evidence="1">Belongs to the CRISPR-associated Csm4 family.</text>
</comment>
<evidence type="ECO:0000256" key="4">
    <source>
        <dbReference type="ARBA" id="ARBA00023118"/>
    </source>
</evidence>
<evidence type="ECO:0000256" key="2">
    <source>
        <dbReference type="ARBA" id="ARBA00016109"/>
    </source>
</evidence>
<evidence type="ECO:0000256" key="3">
    <source>
        <dbReference type="ARBA" id="ARBA00022884"/>
    </source>
</evidence>
<dbReference type="GO" id="GO:0051607">
    <property type="term" value="P:defense response to virus"/>
    <property type="evidence" value="ECO:0007669"/>
    <property type="project" value="UniProtKB-KW"/>
</dbReference>
<keyword evidence="3" id="KW-0694">RNA-binding</keyword>